<dbReference type="PROSITE" id="PS50994">
    <property type="entry name" value="INTEGRASE"/>
    <property type="match status" value="1"/>
</dbReference>
<dbReference type="SUPFAM" id="SSF53098">
    <property type="entry name" value="Ribonuclease H-like"/>
    <property type="match status" value="1"/>
</dbReference>
<dbReference type="GO" id="GO:0016787">
    <property type="term" value="F:hydrolase activity"/>
    <property type="evidence" value="ECO:0007669"/>
    <property type="project" value="UniProtKB-KW"/>
</dbReference>
<dbReference type="InterPro" id="IPR012337">
    <property type="entry name" value="RNaseH-like_sf"/>
</dbReference>
<protein>
    <recommendedName>
        <fullName evidence="10">Integrase catalytic domain-containing protein</fullName>
    </recommendedName>
</protein>
<dbReference type="GO" id="GO:0004519">
    <property type="term" value="F:endonuclease activity"/>
    <property type="evidence" value="ECO:0007669"/>
    <property type="project" value="UniProtKB-KW"/>
</dbReference>
<evidence type="ECO:0000256" key="6">
    <source>
        <dbReference type="ARBA" id="ARBA00022908"/>
    </source>
</evidence>
<dbReference type="Proteomes" id="UP000237271">
    <property type="component" value="Unassembled WGS sequence"/>
</dbReference>
<dbReference type="PANTHER" id="PTHR42648">
    <property type="entry name" value="TRANSPOSASE, PUTATIVE-RELATED"/>
    <property type="match status" value="1"/>
</dbReference>
<keyword evidence="5" id="KW-0460">Magnesium</keyword>
<keyword evidence="1" id="KW-0540">Nuclease</keyword>
<evidence type="ECO:0000256" key="5">
    <source>
        <dbReference type="ARBA" id="ARBA00022842"/>
    </source>
</evidence>
<keyword evidence="9" id="KW-0233">DNA recombination</keyword>
<dbReference type="InterPro" id="IPR036397">
    <property type="entry name" value="RNaseH_sf"/>
</dbReference>
<proteinExistence type="predicted"/>
<evidence type="ECO:0000256" key="9">
    <source>
        <dbReference type="ARBA" id="ARBA00023172"/>
    </source>
</evidence>
<dbReference type="GO" id="GO:0015074">
    <property type="term" value="P:DNA integration"/>
    <property type="evidence" value="ECO:0007669"/>
    <property type="project" value="UniProtKB-KW"/>
</dbReference>
<keyword evidence="6" id="KW-0229">DNA integration</keyword>
<dbReference type="InterPro" id="IPR039537">
    <property type="entry name" value="Retrotran_Ty1/copia-like"/>
</dbReference>
<sequence length="101" mass="11488">MQPLYLLRKKSDAEGHLEDLHNKVVKVIRSDGGVEFGSNHLERFLLSRGIEHQITEAGMSSSNGKAGRFHRTVMDSARAIFWASVLPQRFWGNEVLYANYN</sequence>
<name>A0A2P4Y8X9_9STRA</name>
<keyword evidence="4" id="KW-0378">Hydrolase</keyword>
<dbReference type="PANTHER" id="PTHR42648:SF11">
    <property type="entry name" value="TRANSPOSON TY4-P GAG-POL POLYPROTEIN"/>
    <property type="match status" value="1"/>
</dbReference>
<feature type="domain" description="Integrase catalytic" evidence="10">
    <location>
        <begin position="1"/>
        <end position="101"/>
    </location>
</feature>
<dbReference type="GO" id="GO:0003676">
    <property type="term" value="F:nucleic acid binding"/>
    <property type="evidence" value="ECO:0007669"/>
    <property type="project" value="InterPro"/>
</dbReference>
<evidence type="ECO:0000256" key="2">
    <source>
        <dbReference type="ARBA" id="ARBA00022723"/>
    </source>
</evidence>
<evidence type="ECO:0000256" key="8">
    <source>
        <dbReference type="ARBA" id="ARBA00022932"/>
    </source>
</evidence>
<evidence type="ECO:0000256" key="4">
    <source>
        <dbReference type="ARBA" id="ARBA00022801"/>
    </source>
</evidence>
<dbReference type="EMBL" id="NCKW01004901">
    <property type="protein sequence ID" value="POM74265.1"/>
    <property type="molecule type" value="Genomic_DNA"/>
</dbReference>
<gene>
    <name evidence="11" type="ORF">PHPALM_8808</name>
</gene>
<evidence type="ECO:0000259" key="10">
    <source>
        <dbReference type="PROSITE" id="PS50994"/>
    </source>
</evidence>
<evidence type="ECO:0000256" key="7">
    <source>
        <dbReference type="ARBA" id="ARBA00022918"/>
    </source>
</evidence>
<dbReference type="InterPro" id="IPR001584">
    <property type="entry name" value="Integrase_cat-core"/>
</dbReference>
<keyword evidence="8" id="KW-0808">Transferase</keyword>
<organism evidence="11 12">
    <name type="scientific">Phytophthora palmivora</name>
    <dbReference type="NCBI Taxonomy" id="4796"/>
    <lineage>
        <taxon>Eukaryota</taxon>
        <taxon>Sar</taxon>
        <taxon>Stramenopiles</taxon>
        <taxon>Oomycota</taxon>
        <taxon>Peronosporomycetes</taxon>
        <taxon>Peronosporales</taxon>
        <taxon>Peronosporaceae</taxon>
        <taxon>Phytophthora</taxon>
    </lineage>
</organism>
<evidence type="ECO:0000256" key="3">
    <source>
        <dbReference type="ARBA" id="ARBA00022759"/>
    </source>
</evidence>
<dbReference type="GO" id="GO:0006310">
    <property type="term" value="P:DNA recombination"/>
    <property type="evidence" value="ECO:0007669"/>
    <property type="project" value="UniProtKB-KW"/>
</dbReference>
<dbReference type="GO" id="GO:0003964">
    <property type="term" value="F:RNA-directed DNA polymerase activity"/>
    <property type="evidence" value="ECO:0007669"/>
    <property type="project" value="UniProtKB-KW"/>
</dbReference>
<evidence type="ECO:0000313" key="11">
    <source>
        <dbReference type="EMBL" id="POM74265.1"/>
    </source>
</evidence>
<keyword evidence="12" id="KW-1185">Reference proteome</keyword>
<keyword evidence="8" id="KW-0548">Nucleotidyltransferase</keyword>
<dbReference type="GO" id="GO:0003887">
    <property type="term" value="F:DNA-directed DNA polymerase activity"/>
    <property type="evidence" value="ECO:0007669"/>
    <property type="project" value="UniProtKB-KW"/>
</dbReference>
<reference evidence="11 12" key="1">
    <citation type="journal article" date="2017" name="Genome Biol. Evol.">
        <title>Phytophthora megakarya and P. palmivora, closely related causal agents of cacao black pod rot, underwent increases in genome sizes and gene numbers by different mechanisms.</title>
        <authorList>
            <person name="Ali S.S."/>
            <person name="Shao J."/>
            <person name="Lary D.J."/>
            <person name="Kronmiller B."/>
            <person name="Shen D."/>
            <person name="Strem M.D."/>
            <person name="Amoako-Attah I."/>
            <person name="Akrofi A.Y."/>
            <person name="Begoude B.A."/>
            <person name="Ten Hoopen G.M."/>
            <person name="Coulibaly K."/>
            <person name="Kebe B.I."/>
            <person name="Melnick R.L."/>
            <person name="Guiltinan M.J."/>
            <person name="Tyler B.M."/>
            <person name="Meinhardt L.W."/>
            <person name="Bailey B.A."/>
        </authorList>
    </citation>
    <scope>NUCLEOTIDE SEQUENCE [LARGE SCALE GENOMIC DNA]</scope>
    <source>
        <strain evidence="12">sbr112.9</strain>
    </source>
</reference>
<comment type="caution">
    <text evidence="11">The sequence shown here is derived from an EMBL/GenBank/DDBJ whole genome shotgun (WGS) entry which is preliminary data.</text>
</comment>
<keyword evidence="3" id="KW-0255">Endonuclease</keyword>
<evidence type="ECO:0000256" key="1">
    <source>
        <dbReference type="ARBA" id="ARBA00022722"/>
    </source>
</evidence>
<accession>A0A2P4Y8X9</accession>
<keyword evidence="2" id="KW-0479">Metal-binding</keyword>
<dbReference type="OrthoDB" id="111050at2759"/>
<dbReference type="AlphaFoldDB" id="A0A2P4Y8X9"/>
<dbReference type="GO" id="GO:0046872">
    <property type="term" value="F:metal ion binding"/>
    <property type="evidence" value="ECO:0007669"/>
    <property type="project" value="UniProtKB-KW"/>
</dbReference>
<keyword evidence="8" id="KW-0239">DNA-directed DNA polymerase</keyword>
<keyword evidence="7" id="KW-0695">RNA-directed DNA polymerase</keyword>
<evidence type="ECO:0000313" key="12">
    <source>
        <dbReference type="Proteomes" id="UP000237271"/>
    </source>
</evidence>
<dbReference type="Gene3D" id="3.30.420.10">
    <property type="entry name" value="Ribonuclease H-like superfamily/Ribonuclease H"/>
    <property type="match status" value="1"/>
</dbReference>